<feature type="compositionally biased region" description="Basic and acidic residues" evidence="8">
    <location>
        <begin position="1"/>
        <end position="10"/>
    </location>
</feature>
<proteinExistence type="predicted"/>
<keyword evidence="6 9" id="KW-1133">Transmembrane helix</keyword>
<feature type="transmembrane region" description="Helical" evidence="9">
    <location>
        <begin position="950"/>
        <end position="977"/>
    </location>
</feature>
<feature type="transmembrane region" description="Helical" evidence="9">
    <location>
        <begin position="39"/>
        <end position="61"/>
    </location>
</feature>
<feature type="transmembrane region" description="Helical" evidence="9">
    <location>
        <begin position="901"/>
        <end position="919"/>
    </location>
</feature>
<dbReference type="InterPro" id="IPR027463">
    <property type="entry name" value="AcrB_DN_DC_subdom"/>
</dbReference>
<keyword evidence="3" id="KW-1003">Cell membrane</keyword>
<dbReference type="Proteomes" id="UP000183649">
    <property type="component" value="Unassembled WGS sequence"/>
</dbReference>
<dbReference type="FunFam" id="1.20.1640.10:FF:000001">
    <property type="entry name" value="Efflux pump membrane transporter"/>
    <property type="match status" value="1"/>
</dbReference>
<dbReference type="OrthoDB" id="9042683at2"/>
<keyword evidence="5 9" id="KW-0812">Transmembrane</keyword>
<reference evidence="11" key="1">
    <citation type="submission" date="2015-08" db="EMBL/GenBank/DDBJ databases">
        <authorList>
            <person name="Varghese N."/>
        </authorList>
    </citation>
    <scope>NUCLEOTIDE SEQUENCE [LARGE SCALE GENOMIC DNA]</scope>
    <source>
        <strain evidence="11">DSM 18181</strain>
    </source>
</reference>
<dbReference type="FunFam" id="3.30.70.1430:FF:000001">
    <property type="entry name" value="Efflux pump membrane transporter"/>
    <property type="match status" value="1"/>
</dbReference>
<organism evidence="10 11">
    <name type="scientific">Thiomonas bhubaneswarensis</name>
    <dbReference type="NCBI Taxonomy" id="339866"/>
    <lineage>
        <taxon>Bacteria</taxon>
        <taxon>Pseudomonadati</taxon>
        <taxon>Pseudomonadota</taxon>
        <taxon>Betaproteobacteria</taxon>
        <taxon>Burkholderiales</taxon>
        <taxon>Thiomonas</taxon>
    </lineage>
</organism>
<evidence type="ECO:0000256" key="6">
    <source>
        <dbReference type="ARBA" id="ARBA00022989"/>
    </source>
</evidence>
<feature type="transmembrane region" description="Helical" evidence="9">
    <location>
        <begin position="419"/>
        <end position="439"/>
    </location>
</feature>
<dbReference type="PANTHER" id="PTHR32063">
    <property type="match status" value="1"/>
</dbReference>
<evidence type="ECO:0000256" key="9">
    <source>
        <dbReference type="SAM" id="Phobius"/>
    </source>
</evidence>
<feature type="region of interest" description="Disordered" evidence="8">
    <location>
        <begin position="1"/>
        <end position="32"/>
    </location>
</feature>
<comment type="subcellular location">
    <subcellularLocation>
        <location evidence="1">Cell inner membrane</location>
        <topology evidence="1">Multi-pass membrane protein</topology>
    </subcellularLocation>
</comment>
<sequence length="1086" mass="114239">MSAPQDEHDAPPQPSPLPGREQTASPTDVADRPSPSRLFILRPIATTLLMIAVLVAGFIGYKLLPQAALPEVDYPTIQVTTLYPGASPDVMTSSVTGPLEQQFGQMPGLAQMWSVSSGGASVITLRFDLSLSLSVAEQEVQAAINAASNLLPSDLPQPPIYAKVNPADTPVITLGLTSSTLPLTTLYDLADTRLSQKLSQVSGVGLVTLSGGHKPAIRVTVNGPALAALGLSMDSIRTAIAGANVNSPKGSISGSQQSFTIDANDQLQSPQQYRDMIIAYSNGAPVRLGDVATIATGAENAWQAASVNGKPGIVINVQRQPGANVIAVVDAIHKLLPSLQTQLPAAAQLTVLSDRTVTIRAAIADVQFELLLAVVLVVLVIFVFLRSARATFIPATAVPLALVGTFGAMYLFGFSINTLTLMALTIATGFVVDDAIVMIENISRYIEAGERPLQAALKGAGQIGFTIITLTFSLIAVLIPLLFMGDVVGRLFREFAITLAVAIVISAAVSLTFTPMLSARLLRHKPEEQQGRLFHATGQLFERLSAAYTRALRWVLRHQPLVLLLALGTLALTVLLYAVIPKGFFPVQDTGMIQATTVAPQDVSFQSMVQRQQALVDALLKDPAVASVSSVVGIDGVNTTMNTGRLLINLKPLADRPRVLPLIDRLDARAAKVAGIEAFLQPVQDLTINDISSRYPYQFSLAATSAAGLASANAALMERLKTLPQLSGVTSDLQDQGLQAYVNVDRSAASRLGITMSAIDSALYNAFGQRLVSTIFTQSAQYRVVLGVEQTTRPTPTSAAGGEEGGPLRTFDSIYLTGSSGQAVPLSSIATIEQRSTPLAIDHLGQFPAALISFQLAPGVSLGEAVSAIEQAAKAAALPASVTIAFQGAASAFQSALSNQLWLLLAAVATMYIVLGVLYESTIHPVTILSTLPSAGIGALLALMGSGHDLTVIAIIGIILLIGIVQKNAILMVDFALDAQRNQGLPPEDAMLQAAHLRLRPILMTTFAALFGAVPLALGTGMGSELRQPLGIAIVGGLLLSQLLTLFTTPVIYLAFDRLATRASAWRARAFGSAHPAAALSDEDVR</sequence>
<dbReference type="SUPFAM" id="SSF82866">
    <property type="entry name" value="Multidrug efflux transporter AcrB transmembrane domain"/>
    <property type="match status" value="2"/>
</dbReference>
<dbReference type="PANTHER" id="PTHR32063:SF21">
    <property type="entry name" value="MULTIDRUG RESISTANCE PROTEIN MDTB"/>
    <property type="match status" value="1"/>
</dbReference>
<dbReference type="RefSeq" id="WP_072242954.1">
    <property type="nucleotide sequence ID" value="NZ_CYHF01000002.1"/>
</dbReference>
<protein>
    <submittedName>
        <fullName evidence="10">Multidrug efflux pump subunit AcrB</fullName>
    </submittedName>
</protein>
<evidence type="ECO:0000256" key="5">
    <source>
        <dbReference type="ARBA" id="ARBA00022692"/>
    </source>
</evidence>
<keyword evidence="2" id="KW-0813">Transport</keyword>
<feature type="transmembrane region" description="Helical" evidence="9">
    <location>
        <begin position="997"/>
        <end position="1018"/>
    </location>
</feature>
<dbReference type="EMBL" id="CYHF01000002">
    <property type="protein sequence ID" value="CUA94271.1"/>
    <property type="molecule type" value="Genomic_DNA"/>
</dbReference>
<evidence type="ECO:0000256" key="1">
    <source>
        <dbReference type="ARBA" id="ARBA00004429"/>
    </source>
</evidence>
<dbReference type="SUPFAM" id="SSF82693">
    <property type="entry name" value="Multidrug efflux transporter AcrB pore domain, PN1, PN2, PC1 and PC2 subdomains"/>
    <property type="match status" value="4"/>
</dbReference>
<dbReference type="STRING" id="339866.GCA_001418255_00548"/>
<keyword evidence="4" id="KW-0997">Cell inner membrane</keyword>
<feature type="transmembrane region" description="Helical" evidence="9">
    <location>
        <begin position="495"/>
        <end position="517"/>
    </location>
</feature>
<evidence type="ECO:0000313" key="10">
    <source>
        <dbReference type="EMBL" id="CUA94271.1"/>
    </source>
</evidence>
<evidence type="ECO:0000256" key="3">
    <source>
        <dbReference type="ARBA" id="ARBA00022475"/>
    </source>
</evidence>
<dbReference type="Gene3D" id="3.30.2090.10">
    <property type="entry name" value="Multidrug efflux transporter AcrB TolC docking domain, DN and DC subdomains"/>
    <property type="match status" value="2"/>
</dbReference>
<feature type="transmembrane region" description="Helical" evidence="9">
    <location>
        <begin position="561"/>
        <end position="580"/>
    </location>
</feature>
<dbReference type="InterPro" id="IPR001036">
    <property type="entry name" value="Acrflvin-R"/>
</dbReference>
<feature type="transmembrane region" description="Helical" evidence="9">
    <location>
        <begin position="460"/>
        <end position="483"/>
    </location>
</feature>
<dbReference type="GO" id="GO:0042910">
    <property type="term" value="F:xenobiotic transmembrane transporter activity"/>
    <property type="evidence" value="ECO:0007669"/>
    <property type="project" value="TreeGrafter"/>
</dbReference>
<dbReference type="Gene3D" id="1.20.1640.10">
    <property type="entry name" value="Multidrug efflux transporter AcrB transmembrane domain"/>
    <property type="match status" value="2"/>
</dbReference>
<gene>
    <name evidence="10" type="ORF">Ga0061069_10224</name>
</gene>
<dbReference type="SUPFAM" id="SSF82714">
    <property type="entry name" value="Multidrug efflux transporter AcrB TolC docking domain, DN and DC subdomains"/>
    <property type="match status" value="2"/>
</dbReference>
<dbReference type="PRINTS" id="PR00702">
    <property type="entry name" value="ACRIFLAVINRP"/>
</dbReference>
<feature type="transmembrane region" description="Helical" evidence="9">
    <location>
        <begin position="1030"/>
        <end position="1056"/>
    </location>
</feature>
<keyword evidence="11" id="KW-1185">Reference proteome</keyword>
<evidence type="ECO:0000256" key="8">
    <source>
        <dbReference type="SAM" id="MobiDB-lite"/>
    </source>
</evidence>
<dbReference type="Gene3D" id="3.30.70.1430">
    <property type="entry name" value="Multidrug efflux transporter AcrB pore domain"/>
    <property type="match status" value="2"/>
</dbReference>
<feature type="transmembrane region" description="Helical" evidence="9">
    <location>
        <begin position="366"/>
        <end position="385"/>
    </location>
</feature>
<dbReference type="Gene3D" id="3.30.70.1440">
    <property type="entry name" value="Multidrug efflux transporter AcrB pore domain"/>
    <property type="match status" value="1"/>
</dbReference>
<accession>A0A0K6HTV7</accession>
<evidence type="ECO:0000256" key="4">
    <source>
        <dbReference type="ARBA" id="ARBA00022519"/>
    </source>
</evidence>
<dbReference type="NCBIfam" id="NF033617">
    <property type="entry name" value="RND_permease_2"/>
    <property type="match status" value="1"/>
</dbReference>
<dbReference type="Gene3D" id="3.30.70.1320">
    <property type="entry name" value="Multidrug efflux transporter AcrB pore domain like"/>
    <property type="match status" value="1"/>
</dbReference>
<name>A0A0K6HTV7_9BURK</name>
<keyword evidence="7 9" id="KW-0472">Membrane</keyword>
<feature type="transmembrane region" description="Helical" evidence="9">
    <location>
        <begin position="926"/>
        <end position="944"/>
    </location>
</feature>
<feature type="transmembrane region" description="Helical" evidence="9">
    <location>
        <begin position="392"/>
        <end position="413"/>
    </location>
</feature>
<dbReference type="AlphaFoldDB" id="A0A0K6HTV7"/>
<evidence type="ECO:0000256" key="7">
    <source>
        <dbReference type="ARBA" id="ARBA00023136"/>
    </source>
</evidence>
<evidence type="ECO:0000256" key="2">
    <source>
        <dbReference type="ARBA" id="ARBA00022448"/>
    </source>
</evidence>
<evidence type="ECO:0000313" key="11">
    <source>
        <dbReference type="Proteomes" id="UP000183649"/>
    </source>
</evidence>
<dbReference type="GO" id="GO:0005886">
    <property type="term" value="C:plasma membrane"/>
    <property type="evidence" value="ECO:0007669"/>
    <property type="project" value="UniProtKB-SubCell"/>
</dbReference>
<dbReference type="Pfam" id="PF00873">
    <property type="entry name" value="ACR_tran"/>
    <property type="match status" value="1"/>
</dbReference>